<keyword evidence="5" id="KW-1185">Reference proteome</keyword>
<dbReference type="EMBL" id="UGSB01000001">
    <property type="protein sequence ID" value="SUA57364.1"/>
    <property type="molecule type" value="Genomic_DNA"/>
</dbReference>
<dbReference type="PANTHER" id="PTHR46623">
    <property type="entry name" value="CARBOXYMETHYLENEBUTENOLIDASE-RELATED"/>
    <property type="match status" value="1"/>
</dbReference>
<proteinExistence type="predicted"/>
<dbReference type="EC" id="3.1.1.45" evidence="3"/>
<dbReference type="InterPro" id="IPR002925">
    <property type="entry name" value="Dienelactn_hydro"/>
</dbReference>
<dbReference type="STRING" id="1122619.GCA_000373745_00327"/>
<evidence type="ECO:0000313" key="3">
    <source>
        <dbReference type="EMBL" id="SUA57364.1"/>
    </source>
</evidence>
<keyword evidence="3" id="KW-0378">Hydrolase</keyword>
<evidence type="ECO:0000259" key="1">
    <source>
        <dbReference type="Pfam" id="PF01738"/>
    </source>
</evidence>
<dbReference type="Proteomes" id="UP000254603">
    <property type="component" value="Unassembled WGS sequence"/>
</dbReference>
<dbReference type="AlphaFoldDB" id="A0A378XIR0"/>
<reference evidence="3 4" key="1">
    <citation type="submission" date="2018-06" db="EMBL/GenBank/DDBJ databases">
        <authorList>
            <consortium name="Pathogen Informatics"/>
            <person name="Doyle S."/>
        </authorList>
    </citation>
    <scope>NUCLEOTIDE SEQUENCE [LARGE SCALE GENOMIC DNA]</scope>
    <source>
        <strain evidence="3 4">NCTC11997</strain>
    </source>
</reference>
<dbReference type="SUPFAM" id="SSF53474">
    <property type="entry name" value="alpha/beta-Hydrolases"/>
    <property type="match status" value="1"/>
</dbReference>
<dbReference type="GO" id="GO:0008806">
    <property type="term" value="F:carboxymethylenebutenolidase activity"/>
    <property type="evidence" value="ECO:0007669"/>
    <property type="project" value="UniProtKB-EC"/>
</dbReference>
<dbReference type="InterPro" id="IPR051049">
    <property type="entry name" value="Dienelactone_hydrolase-like"/>
</dbReference>
<dbReference type="EMBL" id="CP065725">
    <property type="protein sequence ID" value="QPT39733.1"/>
    <property type="molecule type" value="Genomic_DNA"/>
</dbReference>
<sequence length="234" mass="25760">MSFIDIDVAEGQTMQALWVPAETAEPKKAPAIVLVQEIFGINDALQLKAKQWASQGYNVLCPDLFWRFEPGVTLDPTIPEEFEKGVDFMQKMQTADTLADLEATRAKLAELIGHDRIAAVGYCMGGRLVVEMAGEVNIKCAVSFYGVSLESVLPALPADAAVSFLHIAELDSYVPEDVRQIIIKEVERRDGWGYELYENCDHAFARPNGAHFVADAAAKAEQLSIAFMQKHLAS</sequence>
<dbReference type="Pfam" id="PF01738">
    <property type="entry name" value="DLH"/>
    <property type="match status" value="1"/>
</dbReference>
<protein>
    <submittedName>
        <fullName evidence="3">Carboxymethylenebutenolidase</fullName>
        <ecNumber evidence="3">3.1.1.45</ecNumber>
    </submittedName>
    <submittedName>
        <fullName evidence="2">Dienelactone hydrolase family protein</fullName>
    </submittedName>
</protein>
<dbReference type="InterPro" id="IPR029058">
    <property type="entry name" value="AB_hydrolase_fold"/>
</dbReference>
<dbReference type="Gene3D" id="3.40.50.1820">
    <property type="entry name" value="alpha/beta hydrolase"/>
    <property type="match status" value="1"/>
</dbReference>
<dbReference type="RefSeq" id="WP_018573504.1">
    <property type="nucleotide sequence ID" value="NZ_CP065725.1"/>
</dbReference>
<organism evidence="3 4">
    <name type="scientific">Oligella ureolytica</name>
    <dbReference type="NCBI Taxonomy" id="90244"/>
    <lineage>
        <taxon>Bacteria</taxon>
        <taxon>Pseudomonadati</taxon>
        <taxon>Pseudomonadota</taxon>
        <taxon>Betaproteobacteria</taxon>
        <taxon>Burkholderiales</taxon>
        <taxon>Alcaligenaceae</taxon>
        <taxon>Oligella</taxon>
    </lineage>
</organism>
<dbReference type="OrthoDB" id="62567at2"/>
<reference evidence="2 5" key="2">
    <citation type="submission" date="2020-12" db="EMBL/GenBank/DDBJ databases">
        <title>FDA dAtabase for Regulatory Grade micrObial Sequences (FDA-ARGOS): Supporting development and validation of Infectious Disease Dx tests.</title>
        <authorList>
            <person name="Sproer C."/>
            <person name="Gronow S."/>
            <person name="Severitt S."/>
            <person name="Schroder I."/>
            <person name="Tallon L."/>
            <person name="Sadzewicz L."/>
            <person name="Zhao X."/>
            <person name="Boylan J."/>
            <person name="Ott S."/>
            <person name="Bowen H."/>
            <person name="Vavikolanu K."/>
            <person name="Mehta A."/>
            <person name="Aluvathingal J."/>
            <person name="Nadendla S."/>
            <person name="Lowell S."/>
            <person name="Myers T."/>
            <person name="Yan Y."/>
            <person name="Sichtig H."/>
        </authorList>
    </citation>
    <scope>NUCLEOTIDE SEQUENCE [LARGE SCALE GENOMIC DNA]</scope>
    <source>
        <strain evidence="2 5">FDAARGOS_872</strain>
    </source>
</reference>
<evidence type="ECO:0000313" key="2">
    <source>
        <dbReference type="EMBL" id="QPT39733.1"/>
    </source>
</evidence>
<accession>A0A378XIR0</accession>
<dbReference type="Proteomes" id="UP000594903">
    <property type="component" value="Chromosome"/>
</dbReference>
<evidence type="ECO:0000313" key="4">
    <source>
        <dbReference type="Proteomes" id="UP000254603"/>
    </source>
</evidence>
<feature type="domain" description="Dienelactone hydrolase" evidence="1">
    <location>
        <begin position="23"/>
        <end position="231"/>
    </location>
</feature>
<dbReference type="PANTHER" id="PTHR46623:SF6">
    <property type="entry name" value="ALPHA_BETA-HYDROLASES SUPERFAMILY PROTEIN"/>
    <property type="match status" value="1"/>
</dbReference>
<name>A0A378XIR0_9BURK</name>
<gene>
    <name evidence="3" type="primary">clcD</name>
    <name evidence="2" type="ORF">I6G29_11470</name>
    <name evidence="3" type="ORF">NCTC11997_02362</name>
</gene>
<evidence type="ECO:0000313" key="5">
    <source>
        <dbReference type="Proteomes" id="UP000594903"/>
    </source>
</evidence>